<dbReference type="Pfam" id="PF14750">
    <property type="entry name" value="INTS2"/>
    <property type="match status" value="1"/>
</dbReference>
<protein>
    <submittedName>
        <fullName evidence="2">Integrator complex subunit 2</fullName>
    </submittedName>
</protein>
<dbReference type="EMBL" id="JAAAHW010003399">
    <property type="protein sequence ID" value="KAF9984308.1"/>
    <property type="molecule type" value="Genomic_DNA"/>
</dbReference>
<feature type="region of interest" description="Disordered" evidence="1">
    <location>
        <begin position="856"/>
        <end position="875"/>
    </location>
</feature>
<dbReference type="InterPro" id="IPR029321">
    <property type="entry name" value="INTS2"/>
</dbReference>
<comment type="caution">
    <text evidence="2">The sequence shown here is derived from an EMBL/GenBank/DDBJ whole genome shotgun (WGS) entry which is preliminary data.</text>
</comment>
<dbReference type="GO" id="GO:0034472">
    <property type="term" value="P:snRNA 3'-end processing"/>
    <property type="evidence" value="ECO:0007669"/>
    <property type="project" value="TreeGrafter"/>
</dbReference>
<dbReference type="AlphaFoldDB" id="A0A9P6MA85"/>
<evidence type="ECO:0000313" key="3">
    <source>
        <dbReference type="Proteomes" id="UP000749646"/>
    </source>
</evidence>
<reference evidence="2" key="1">
    <citation type="journal article" date="2020" name="Fungal Divers.">
        <title>Resolving the Mortierellaceae phylogeny through synthesis of multi-gene phylogenetics and phylogenomics.</title>
        <authorList>
            <person name="Vandepol N."/>
            <person name="Liber J."/>
            <person name="Desiro A."/>
            <person name="Na H."/>
            <person name="Kennedy M."/>
            <person name="Barry K."/>
            <person name="Grigoriev I.V."/>
            <person name="Miller A.N."/>
            <person name="O'Donnell K."/>
            <person name="Stajich J.E."/>
            <person name="Bonito G."/>
        </authorList>
    </citation>
    <scope>NUCLEOTIDE SEQUENCE</scope>
    <source>
        <strain evidence="2">MES-2147</strain>
    </source>
</reference>
<accession>A0A9P6MA85</accession>
<feature type="compositionally biased region" description="Gly residues" evidence="1">
    <location>
        <begin position="857"/>
        <end position="870"/>
    </location>
</feature>
<evidence type="ECO:0000256" key="1">
    <source>
        <dbReference type="SAM" id="MobiDB-lite"/>
    </source>
</evidence>
<dbReference type="OrthoDB" id="3363059at2759"/>
<dbReference type="Proteomes" id="UP000749646">
    <property type="component" value="Unassembled WGS sequence"/>
</dbReference>
<evidence type="ECO:0000313" key="2">
    <source>
        <dbReference type="EMBL" id="KAF9984308.1"/>
    </source>
</evidence>
<keyword evidence="3" id="KW-1185">Reference proteome</keyword>
<sequence>ALVRPLRSLQDPGPLIASIILNHPTEFSRTIDSLLDTDDPHNNSKAILLRLCKLADHKIWSIRQRLVDRKVFPNLAIELTIEHCHDEICFMNRILRGQPEWLTNGVDPVTRSSLSSIMEFVFSSLNDELTSERPDNVAVNRLLRILSGLVGLMGLSLSSEQLEISLGVLEMTPLEPSTVDIKICVILMSAAQLLKYSQIRVERVLHMLIACHDSPQMLQLVVYFQLQQLLKIDDFASKSLSMTIVVPRGGLMELSTLFTLLFLSKELATCALQIGRVSVMSTSTSTSISTSVSSAVSTPTSTPIPKVPVVLKVHGTSHNASELRSTANYLVGYLLQQDVFHKSAIDVRTWVMDQIQASTVPLDTNMIHLLRAYTAATARSKHITRIPENEIRALFNNPSEDLTPAKVLLVLYMLLNNDVCIANLGSYNMERTQEYDATLLEYVQIRKVLLYVASFEGGLAFQAVQPMFLKLVYAQFPELSDVTTLLLEEGLETSLSTTTLPELSSMQPIFSDSEDAVVFMECHIKAIVQHLNDPEAAVKGYHVFQRLPQKDRQTRVRDIIRASLPSLLNPQSDPAVMEAFKKTWDQLNSVMPHELWAMTIHALLPQSHLSMYPQHTAAAQQVGQQLQQKAITSPRREYYNFEWLVQDPLLLFKVDFRVFRSPIIFRLFVQILGSVMVGSRHWFRKRFHASQAILQGQQNRNPTQAQRRHFKEANLSAMLYIQDSVLIQLMLEACQARPEDIVERPSRLTNGSSSSSGGGTGFVPIRGFHNKKNRESFVSHVDEVSDTLKEVRVVTFNFLHQLFIDHKIFPKLVHFQGYALDLLPTTVAGIDSIHVCMDFLQELLFANTQGSALVSSGSGGGGGGGGGASGAGEDSNKVDVSPQVFALRLAAQLCERFPLPNTMQITTDLILPKLRSLAASTGFAQDVLESAVVLAKAFPSLSSEIVDLLQEASGPHDKMTLMRTVEAINEALSDPAILDKSLL</sequence>
<organism evidence="2 3">
    <name type="scientific">Modicella reniformis</name>
    <dbReference type="NCBI Taxonomy" id="1440133"/>
    <lineage>
        <taxon>Eukaryota</taxon>
        <taxon>Fungi</taxon>
        <taxon>Fungi incertae sedis</taxon>
        <taxon>Mucoromycota</taxon>
        <taxon>Mortierellomycotina</taxon>
        <taxon>Mortierellomycetes</taxon>
        <taxon>Mortierellales</taxon>
        <taxon>Mortierellaceae</taxon>
        <taxon>Modicella</taxon>
    </lineage>
</organism>
<dbReference type="GO" id="GO:0032039">
    <property type="term" value="C:integrator complex"/>
    <property type="evidence" value="ECO:0007669"/>
    <property type="project" value="InterPro"/>
</dbReference>
<dbReference type="PANTHER" id="PTHR28608:SF1">
    <property type="entry name" value="INTEGRATOR COMPLEX SUBUNIT 2"/>
    <property type="match status" value="1"/>
</dbReference>
<proteinExistence type="predicted"/>
<feature type="non-terminal residue" evidence="2">
    <location>
        <position position="983"/>
    </location>
</feature>
<dbReference type="PANTHER" id="PTHR28608">
    <property type="entry name" value="INTEGRATOR COMPLEX SUBUNIT 2"/>
    <property type="match status" value="1"/>
</dbReference>
<name>A0A9P6MA85_9FUNG</name>
<gene>
    <name evidence="2" type="primary">INTS2</name>
    <name evidence="2" type="ORF">BGZ65_000691</name>
</gene>